<evidence type="ECO:0000259" key="6">
    <source>
        <dbReference type="SMART" id="SM01238"/>
    </source>
</evidence>
<feature type="region of interest" description="Disordered" evidence="5">
    <location>
        <begin position="214"/>
        <end position="242"/>
    </location>
</feature>
<dbReference type="GeneID" id="28900888"/>
<reference evidence="7 8" key="1">
    <citation type="journal article" date="2016" name="Fungal Biol.">
        <title>The genome of Xylona heveae provides a window into fungal endophytism.</title>
        <authorList>
            <person name="Gazis R."/>
            <person name="Kuo A."/>
            <person name="Riley R."/>
            <person name="LaButti K."/>
            <person name="Lipzen A."/>
            <person name="Lin J."/>
            <person name="Amirebrahimi M."/>
            <person name="Hesse C.N."/>
            <person name="Spatafora J.W."/>
            <person name="Henrissat B."/>
            <person name="Hainaut M."/>
            <person name="Grigoriev I.V."/>
            <person name="Hibbett D.S."/>
        </authorList>
    </citation>
    <scope>NUCLEOTIDE SEQUENCE [LARGE SCALE GENOMIC DNA]</scope>
    <source>
        <strain evidence="7 8">TC161</strain>
    </source>
</reference>
<dbReference type="Pfam" id="PF09597">
    <property type="entry name" value="SAM_Ribosomal_mS41"/>
    <property type="match status" value="1"/>
</dbReference>
<dbReference type="RefSeq" id="XP_018192431.1">
    <property type="nucleotide sequence ID" value="XM_018335751.1"/>
</dbReference>
<dbReference type="SMART" id="SM01238">
    <property type="entry name" value="IGR"/>
    <property type="match status" value="1"/>
</dbReference>
<organism evidence="7 8">
    <name type="scientific">Xylona heveae (strain CBS 132557 / TC161)</name>
    <dbReference type="NCBI Taxonomy" id="1328760"/>
    <lineage>
        <taxon>Eukaryota</taxon>
        <taxon>Fungi</taxon>
        <taxon>Dikarya</taxon>
        <taxon>Ascomycota</taxon>
        <taxon>Pezizomycotina</taxon>
        <taxon>Xylonomycetes</taxon>
        <taxon>Xylonales</taxon>
        <taxon>Xylonaceae</taxon>
        <taxon>Xylona</taxon>
    </lineage>
</organism>
<dbReference type="PANTHER" id="PTHR28235:SF1">
    <property type="entry name" value="SMALL RIBOSOMAL SUBUNIT PROTEIN MS41"/>
    <property type="match status" value="1"/>
</dbReference>
<dbReference type="GO" id="GO:0005739">
    <property type="term" value="C:mitochondrion"/>
    <property type="evidence" value="ECO:0007669"/>
    <property type="project" value="UniProtKB-SubCell"/>
</dbReference>
<evidence type="ECO:0000256" key="3">
    <source>
        <dbReference type="ARBA" id="ARBA00023128"/>
    </source>
</evidence>
<evidence type="ECO:0000256" key="1">
    <source>
        <dbReference type="ARBA" id="ARBA00004173"/>
    </source>
</evidence>
<dbReference type="Proteomes" id="UP000076632">
    <property type="component" value="Unassembled WGS sequence"/>
</dbReference>
<dbReference type="InParanoid" id="A0A165K176"/>
<comment type="similarity">
    <text evidence="2">Belongs to the mitochondrion-specific ribosomal protein mS41 family.</text>
</comment>
<feature type="domain" description="Small ribosomal subunit protein mS41 SAM" evidence="6">
    <location>
        <begin position="49"/>
        <end position="105"/>
    </location>
</feature>
<accession>A0A165K176</accession>
<comment type="subcellular location">
    <subcellularLocation>
        <location evidence="1">Mitochondrion</location>
    </subcellularLocation>
</comment>
<protein>
    <recommendedName>
        <fullName evidence="4">Small ribosomal subunit protein mS41</fullName>
    </recommendedName>
</protein>
<dbReference type="AlphaFoldDB" id="A0A165K176"/>
<dbReference type="InterPro" id="IPR019083">
    <property type="entry name" value="SAM_Ribosomal_mS41"/>
</dbReference>
<evidence type="ECO:0000256" key="4">
    <source>
        <dbReference type="ARBA" id="ARBA00035129"/>
    </source>
</evidence>
<evidence type="ECO:0000256" key="5">
    <source>
        <dbReference type="SAM" id="MobiDB-lite"/>
    </source>
</evidence>
<evidence type="ECO:0000256" key="2">
    <source>
        <dbReference type="ARBA" id="ARBA00010492"/>
    </source>
</evidence>
<dbReference type="OMA" id="GMWEDRR"/>
<gene>
    <name evidence="7" type="ORF">L228DRAFT_280023</name>
</gene>
<dbReference type="PANTHER" id="PTHR28235">
    <property type="entry name" value="PROTEIN FYV4, MITOCHONDRIAL"/>
    <property type="match status" value="1"/>
</dbReference>
<sequence length="242" mass="26846">MINRASQLRLFFPPTFRNLKVSTCQHVRSLHHRMPASRVPAPTPFVPDTQTFLSLIGRNLSKHASKLPSWEALFSLSSPQLRELGIEPARDRRYLLRWCEKFRKGQYGVGGDLQNVVEGKAEVRVVEVPVPIKSQSTGDAAASATGSAGKRKIVVNLPYGESEPSIPAESLQPIRFMKVHGASQVKGPHVSPVKGTQGTVATISVIEGLWENKRGRKIDGGERRRAEVRAKRQAEERRTTRG</sequence>
<evidence type="ECO:0000313" key="8">
    <source>
        <dbReference type="Proteomes" id="UP000076632"/>
    </source>
</evidence>
<name>A0A165K176_XYLHT</name>
<dbReference type="OrthoDB" id="18595at2759"/>
<dbReference type="STRING" id="1328760.A0A165K176"/>
<dbReference type="InterPro" id="IPR039603">
    <property type="entry name" value="Ribosomal_mS41"/>
</dbReference>
<keyword evidence="3" id="KW-0496">Mitochondrion</keyword>
<dbReference type="EMBL" id="KV407454">
    <property type="protein sequence ID" value="KZF26876.1"/>
    <property type="molecule type" value="Genomic_DNA"/>
</dbReference>
<evidence type="ECO:0000313" key="7">
    <source>
        <dbReference type="EMBL" id="KZF26876.1"/>
    </source>
</evidence>
<proteinExistence type="inferred from homology"/>
<keyword evidence="8" id="KW-1185">Reference proteome</keyword>